<evidence type="ECO:0000313" key="15">
    <source>
        <dbReference type="EMBL" id="KAK5617366.1"/>
    </source>
</evidence>
<keyword evidence="8 13" id="KW-0175">Coiled coil</keyword>
<evidence type="ECO:0000256" key="7">
    <source>
        <dbReference type="ARBA" id="ARBA00022846"/>
    </source>
</evidence>
<dbReference type="GO" id="GO:0031267">
    <property type="term" value="F:small GTPase binding"/>
    <property type="evidence" value="ECO:0007669"/>
    <property type="project" value="InterPro"/>
</dbReference>
<evidence type="ECO:0000256" key="9">
    <source>
        <dbReference type="ARBA" id="ARBA00023069"/>
    </source>
</evidence>
<dbReference type="GO" id="GO:0005874">
    <property type="term" value="C:microtubule"/>
    <property type="evidence" value="ECO:0007669"/>
    <property type="project" value="UniProtKB-KW"/>
</dbReference>
<comment type="subcellular location">
    <subcellularLocation>
        <location evidence="1">Cell projection</location>
        <location evidence="1">Cilium</location>
        <location evidence="1">Flagellum</location>
    </subcellularLocation>
    <subcellularLocation>
        <location evidence="2">Cytoplasm</location>
        <location evidence="2">Cytoskeleton</location>
    </subcellularLocation>
</comment>
<dbReference type="PANTHER" id="PTHR31543:SF0">
    <property type="entry name" value="DYNEIN REGULATORY COMPLEX SUBUNIT 4"/>
    <property type="match status" value="1"/>
</dbReference>
<evidence type="ECO:0000256" key="13">
    <source>
        <dbReference type="SAM" id="Coils"/>
    </source>
</evidence>
<dbReference type="InterPro" id="IPR039308">
    <property type="entry name" value="GAS8"/>
</dbReference>
<organism evidence="15 16">
    <name type="scientific">Crenichthys baileyi</name>
    <name type="common">White River springfish</name>
    <dbReference type="NCBI Taxonomy" id="28760"/>
    <lineage>
        <taxon>Eukaryota</taxon>
        <taxon>Metazoa</taxon>
        <taxon>Chordata</taxon>
        <taxon>Craniata</taxon>
        <taxon>Vertebrata</taxon>
        <taxon>Euteleostomi</taxon>
        <taxon>Actinopterygii</taxon>
        <taxon>Neopterygii</taxon>
        <taxon>Teleostei</taxon>
        <taxon>Neoteleostei</taxon>
        <taxon>Acanthomorphata</taxon>
        <taxon>Ovalentaria</taxon>
        <taxon>Atherinomorphae</taxon>
        <taxon>Cyprinodontiformes</taxon>
        <taxon>Goodeidae</taxon>
        <taxon>Crenichthys</taxon>
    </lineage>
</organism>
<dbReference type="Proteomes" id="UP001311232">
    <property type="component" value="Unassembled WGS sequence"/>
</dbReference>
<comment type="similarity">
    <text evidence="3">Belongs to the DRC4 family.</text>
</comment>
<evidence type="ECO:0000256" key="4">
    <source>
        <dbReference type="ARBA" id="ARBA00021301"/>
    </source>
</evidence>
<protein>
    <recommendedName>
        <fullName evidence="4">Dynein regulatory complex subunit 4</fullName>
    </recommendedName>
    <alternativeName>
        <fullName evidence="12">Growth arrest-specific protein 8</fullName>
    </alternativeName>
</protein>
<evidence type="ECO:0000256" key="11">
    <source>
        <dbReference type="ARBA" id="ARBA00023273"/>
    </source>
</evidence>
<evidence type="ECO:0000256" key="10">
    <source>
        <dbReference type="ARBA" id="ARBA00023212"/>
    </source>
</evidence>
<evidence type="ECO:0000259" key="14">
    <source>
        <dbReference type="Pfam" id="PF13851"/>
    </source>
</evidence>
<keyword evidence="9" id="KW-0969">Cilium</keyword>
<keyword evidence="6" id="KW-0493">Microtubule</keyword>
<evidence type="ECO:0000256" key="8">
    <source>
        <dbReference type="ARBA" id="ARBA00023054"/>
    </source>
</evidence>
<keyword evidence="16" id="KW-1185">Reference proteome</keyword>
<dbReference type="PANTHER" id="PTHR31543">
    <property type="entry name" value="DYNEIN REGULATORY COMPLEX SUBUNIT 4"/>
    <property type="match status" value="1"/>
</dbReference>
<keyword evidence="10" id="KW-0206">Cytoskeleton</keyword>
<dbReference type="EMBL" id="JAHHUM010000733">
    <property type="protein sequence ID" value="KAK5617366.1"/>
    <property type="molecule type" value="Genomic_DNA"/>
</dbReference>
<evidence type="ECO:0000256" key="5">
    <source>
        <dbReference type="ARBA" id="ARBA00022490"/>
    </source>
</evidence>
<dbReference type="Pfam" id="PF13851">
    <property type="entry name" value="GAS"/>
    <property type="match status" value="1"/>
</dbReference>
<dbReference type="GO" id="GO:0030317">
    <property type="term" value="P:flagellated sperm motility"/>
    <property type="evidence" value="ECO:0007669"/>
    <property type="project" value="TreeGrafter"/>
</dbReference>
<proteinExistence type="inferred from homology"/>
<dbReference type="GO" id="GO:0031514">
    <property type="term" value="C:motile cilium"/>
    <property type="evidence" value="ECO:0007669"/>
    <property type="project" value="UniProtKB-SubCell"/>
</dbReference>
<evidence type="ECO:0000256" key="2">
    <source>
        <dbReference type="ARBA" id="ARBA00004245"/>
    </source>
</evidence>
<reference evidence="15 16" key="1">
    <citation type="submission" date="2021-06" db="EMBL/GenBank/DDBJ databases">
        <authorList>
            <person name="Palmer J.M."/>
        </authorList>
    </citation>
    <scope>NUCLEOTIDE SEQUENCE [LARGE SCALE GENOMIC DNA]</scope>
    <source>
        <strain evidence="15 16">MEX-2019</strain>
        <tissue evidence="15">Muscle</tissue>
    </source>
</reference>
<dbReference type="GO" id="GO:0008017">
    <property type="term" value="F:microtubule binding"/>
    <property type="evidence" value="ECO:0007669"/>
    <property type="project" value="InterPro"/>
</dbReference>
<evidence type="ECO:0000313" key="16">
    <source>
        <dbReference type="Proteomes" id="UP001311232"/>
    </source>
</evidence>
<keyword evidence="11" id="KW-0966">Cell projection</keyword>
<comment type="caution">
    <text evidence="15">The sequence shown here is derived from an EMBL/GenBank/DDBJ whole genome shotgun (WGS) entry which is preliminary data.</text>
</comment>
<feature type="domain" description="Growth arrest-specific protein 8" evidence="14">
    <location>
        <begin position="165"/>
        <end position="279"/>
    </location>
</feature>
<sequence length="327" mass="36758">MKEFSVWSLECRGVQSEIGMVRVPSPVCAPVLPTTWLDTQPFQSHNCGLFVSGLLKQVFDGYLHSNSTAISKLKEELDMLLFAYSGGAKQESLRDLHDPMSLFGRSCLECLLSSCMSCSPVCLKVRMAASAVSHQELVSSAFKQRSPPRFQQQQNPSNNNPGVCAVKKYRAQKKAVEKELRDLTVEHELRLQAFQKLQEERNDLLKRQRESILDIQQRSGLKKILLQKKLAAVTETLEKKEAQLCAALSVCSIEPTVCSNAVSKLEEILESKRTSMDALQQDLDLECQEYEQVRHSWKEQLKASGGSLHDFPFRPAKKILKDAGSDQ</sequence>
<keyword evidence="5" id="KW-0963">Cytoplasm</keyword>
<dbReference type="InterPro" id="IPR025593">
    <property type="entry name" value="GAS8_dom"/>
</dbReference>
<dbReference type="GO" id="GO:0005794">
    <property type="term" value="C:Golgi apparatus"/>
    <property type="evidence" value="ECO:0007669"/>
    <property type="project" value="TreeGrafter"/>
</dbReference>
<feature type="coiled-coil region" evidence="13">
    <location>
        <begin position="223"/>
        <end position="282"/>
    </location>
</feature>
<gene>
    <name evidence="15" type="ORF">CRENBAI_007102</name>
</gene>
<evidence type="ECO:0000256" key="3">
    <source>
        <dbReference type="ARBA" id="ARBA00009859"/>
    </source>
</evidence>
<evidence type="ECO:0000256" key="1">
    <source>
        <dbReference type="ARBA" id="ARBA00004230"/>
    </source>
</evidence>
<evidence type="ECO:0000256" key="6">
    <source>
        <dbReference type="ARBA" id="ARBA00022701"/>
    </source>
</evidence>
<name>A0AAV9S7W7_9TELE</name>
<keyword evidence="7" id="KW-0282">Flagellum</keyword>
<accession>A0AAV9S7W7</accession>
<dbReference type="AlphaFoldDB" id="A0AAV9S7W7"/>
<evidence type="ECO:0000256" key="12">
    <source>
        <dbReference type="ARBA" id="ARBA00031568"/>
    </source>
</evidence>